<evidence type="ECO:0000313" key="12">
    <source>
        <dbReference type="Proteomes" id="UP001153069"/>
    </source>
</evidence>
<dbReference type="SMART" id="SM00369">
    <property type="entry name" value="LRR_TYP"/>
    <property type="match status" value="5"/>
</dbReference>
<dbReference type="Proteomes" id="UP001153069">
    <property type="component" value="Unassembled WGS sequence"/>
</dbReference>
<feature type="transmembrane region" description="Helical" evidence="10">
    <location>
        <begin position="256"/>
        <end position="277"/>
    </location>
</feature>
<dbReference type="AlphaFoldDB" id="A0A9N8HEP9"/>
<keyword evidence="3 10" id="KW-0812">Transmembrane</keyword>
<protein>
    <submittedName>
        <fullName evidence="11">LRR receptor-like serine threonine-protein kinase</fullName>
    </submittedName>
</protein>
<evidence type="ECO:0000313" key="11">
    <source>
        <dbReference type="EMBL" id="CAB9511436.1"/>
    </source>
</evidence>
<evidence type="ECO:0000256" key="10">
    <source>
        <dbReference type="SAM" id="Phobius"/>
    </source>
</evidence>
<evidence type="ECO:0000256" key="4">
    <source>
        <dbReference type="ARBA" id="ARBA00022729"/>
    </source>
</evidence>
<keyword evidence="2" id="KW-0433">Leucine-rich repeat</keyword>
<keyword evidence="11" id="KW-0808">Transferase</keyword>
<dbReference type="GO" id="GO:0016020">
    <property type="term" value="C:membrane"/>
    <property type="evidence" value="ECO:0007669"/>
    <property type="project" value="UniProtKB-SubCell"/>
</dbReference>
<feature type="region of interest" description="Disordered" evidence="9">
    <location>
        <begin position="172"/>
        <end position="212"/>
    </location>
</feature>
<keyword evidence="11" id="KW-0675">Receptor</keyword>
<keyword evidence="4" id="KW-0732">Signal</keyword>
<dbReference type="FunFam" id="3.80.10.10:FF:000233">
    <property type="entry name" value="Leucine-rich repeat receptor-like protein kinase TDR"/>
    <property type="match status" value="1"/>
</dbReference>
<sequence length="846" mass="92680">MEKRSRVGGGQLKENASTTVEEEVAARMEDDNGISKPTPSPRVVEEAKGDVHDDGPREVPDQSTHGAFSVGSNVDGATTAKLQRGLHQDRPQTTIAEKEARLLPHPRQTYQYLNSSTASPTKKTKTPKGLRKEPPRSSTLACATTLPSVGYKGLRQPRAPTDKFDASNSLASNAVATEEDEVHVTPNTMGGSGGDNGSPTLVVDPDDPEGGGNDENITGFMATAHLVEEVEQQQQGSAPIEARPIRRWDYLRNRTVLTVITFLIVAMVAVVIALVVVRQSRNLDLVISGLPDYTIDSLRDPASHQGQAHEWLKGHPDIENMPEWRKIQLFSMAVFFYATKGQHWRRKENWLSYDAHECRWQQYYPENQFSLSNCNDEGALQRLHLDYWNLKGTIPRELSLLGSLKIIYLHENRLFSSIPSDIGRISSLLGLALQNNELSGSIPTEIGSLPQLLYLRMEKNQLSGTLPRNIGSLSHLQLLQISDNLLGGNIPSHLQHLTSLETLLLNDNILSGPLPTELGLLRAITELDLSGNLLGSTIFTELGGLQRLTDLDLSSTLLNGTLPSEIGKLSWLVQLDLTGNNHLTGTLPEQIGMLARLRSFNLSNHGFTGSIPSTIGLLSRVSSLDLSSNRFSGSLPSEIGRVGIFDRGLFYLLLGGNSLVNRIPSELGKLTDLHTLELSWNNFSKNIPHEIGALTGLKSLDLQDHSLTGRIPSTIGLCESLEDLILTGNSLAGPLPSELGVLGKMRTLYLSRNRNLSGTVPTELNQAANLRHISLHDTQLSGTIPFCPSRRRLATASESLPEYPDDDGLHYVVLPELPYLYAFVQVDCQRVSCNCSSCFCVPDSGF</sequence>
<keyword evidence="5" id="KW-0677">Repeat</keyword>
<comment type="caution">
    <text evidence="11">The sequence shown here is derived from an EMBL/GenBank/DDBJ whole genome shotgun (WGS) entry which is preliminary data.</text>
</comment>
<keyword evidence="8" id="KW-0325">Glycoprotein</keyword>
<dbReference type="OrthoDB" id="69127at2759"/>
<keyword evidence="12" id="KW-1185">Reference proteome</keyword>
<feature type="compositionally biased region" description="Polar residues" evidence="9">
    <location>
        <begin position="61"/>
        <end position="76"/>
    </location>
</feature>
<organism evidence="11 12">
    <name type="scientific">Seminavis robusta</name>
    <dbReference type="NCBI Taxonomy" id="568900"/>
    <lineage>
        <taxon>Eukaryota</taxon>
        <taxon>Sar</taxon>
        <taxon>Stramenopiles</taxon>
        <taxon>Ochrophyta</taxon>
        <taxon>Bacillariophyta</taxon>
        <taxon>Bacillariophyceae</taxon>
        <taxon>Bacillariophycidae</taxon>
        <taxon>Naviculales</taxon>
        <taxon>Naviculaceae</taxon>
        <taxon>Seminavis</taxon>
    </lineage>
</organism>
<dbReference type="PANTHER" id="PTHR46662">
    <property type="entry name" value="DI-GLUCOSE BINDING PROTEIN WITH LEUCINE-RICH REPEAT DOMAIN-CONTAINING PROTEIN"/>
    <property type="match status" value="1"/>
</dbReference>
<dbReference type="GO" id="GO:0009791">
    <property type="term" value="P:post-embryonic development"/>
    <property type="evidence" value="ECO:0007669"/>
    <property type="project" value="UniProtKB-ARBA"/>
</dbReference>
<keyword evidence="11" id="KW-0418">Kinase</keyword>
<dbReference type="Gene3D" id="3.80.10.10">
    <property type="entry name" value="Ribonuclease Inhibitor"/>
    <property type="match status" value="4"/>
</dbReference>
<dbReference type="PANTHER" id="PTHR46662:SF104">
    <property type="entry name" value="GPI-ANCHORED ADHESIN-LIKE PROTEIN PGA55-RELATED"/>
    <property type="match status" value="1"/>
</dbReference>
<dbReference type="GO" id="GO:0016301">
    <property type="term" value="F:kinase activity"/>
    <property type="evidence" value="ECO:0007669"/>
    <property type="project" value="UniProtKB-KW"/>
</dbReference>
<name>A0A9N8HEP9_9STRA</name>
<reference evidence="11" key="1">
    <citation type="submission" date="2020-06" db="EMBL/GenBank/DDBJ databases">
        <authorList>
            <consortium name="Plant Systems Biology data submission"/>
        </authorList>
    </citation>
    <scope>NUCLEOTIDE SEQUENCE</scope>
    <source>
        <strain evidence="11">D6</strain>
    </source>
</reference>
<feature type="compositionally biased region" description="Basic and acidic residues" evidence="9">
    <location>
        <begin position="86"/>
        <end position="102"/>
    </location>
</feature>
<feature type="compositionally biased region" description="Basic and acidic residues" evidence="9">
    <location>
        <begin position="43"/>
        <end position="60"/>
    </location>
</feature>
<proteinExistence type="predicted"/>
<evidence type="ECO:0000256" key="9">
    <source>
        <dbReference type="SAM" id="MobiDB-lite"/>
    </source>
</evidence>
<evidence type="ECO:0000256" key="6">
    <source>
        <dbReference type="ARBA" id="ARBA00022989"/>
    </source>
</evidence>
<evidence type="ECO:0000256" key="3">
    <source>
        <dbReference type="ARBA" id="ARBA00022692"/>
    </source>
</evidence>
<evidence type="ECO:0000256" key="7">
    <source>
        <dbReference type="ARBA" id="ARBA00023136"/>
    </source>
</evidence>
<accession>A0A9N8HEP9</accession>
<feature type="region of interest" description="Disordered" evidence="9">
    <location>
        <begin position="1"/>
        <end position="141"/>
    </location>
</feature>
<dbReference type="InterPro" id="IPR003591">
    <property type="entry name" value="Leu-rich_rpt_typical-subtyp"/>
</dbReference>
<dbReference type="Pfam" id="PF00560">
    <property type="entry name" value="LRR_1"/>
    <property type="match status" value="3"/>
</dbReference>
<dbReference type="InterPro" id="IPR032675">
    <property type="entry name" value="LRR_dom_sf"/>
</dbReference>
<keyword evidence="6 10" id="KW-1133">Transmembrane helix</keyword>
<comment type="subcellular location">
    <subcellularLocation>
        <location evidence="1">Membrane</location>
        <topology evidence="1">Single-pass membrane protein</topology>
    </subcellularLocation>
</comment>
<dbReference type="SUPFAM" id="SSF52058">
    <property type="entry name" value="L domain-like"/>
    <property type="match status" value="2"/>
</dbReference>
<evidence type="ECO:0000256" key="5">
    <source>
        <dbReference type="ARBA" id="ARBA00022737"/>
    </source>
</evidence>
<evidence type="ECO:0000256" key="2">
    <source>
        <dbReference type="ARBA" id="ARBA00022614"/>
    </source>
</evidence>
<dbReference type="FunFam" id="3.80.10.10:FF:000383">
    <property type="entry name" value="Leucine-rich repeat receptor protein kinase EMS1"/>
    <property type="match status" value="1"/>
</dbReference>
<dbReference type="EMBL" id="CAICTM010000484">
    <property type="protein sequence ID" value="CAB9511436.1"/>
    <property type="molecule type" value="Genomic_DNA"/>
</dbReference>
<gene>
    <name evidence="11" type="ORF">SEMRO_485_G152350.1</name>
</gene>
<dbReference type="InterPro" id="IPR001611">
    <property type="entry name" value="Leu-rich_rpt"/>
</dbReference>
<evidence type="ECO:0000256" key="1">
    <source>
        <dbReference type="ARBA" id="ARBA00004167"/>
    </source>
</evidence>
<keyword evidence="7 10" id="KW-0472">Membrane</keyword>
<evidence type="ECO:0000256" key="8">
    <source>
        <dbReference type="ARBA" id="ARBA00023180"/>
    </source>
</evidence>